<dbReference type="EMBL" id="DXBY01000283">
    <property type="protein sequence ID" value="HIZ37386.1"/>
    <property type="molecule type" value="Genomic_DNA"/>
</dbReference>
<comment type="caution">
    <text evidence="7">The sequence shown here is derived from an EMBL/GenBank/DDBJ whole genome shotgun (WGS) entry which is preliminary data.</text>
</comment>
<dbReference type="Pfam" id="PF08031">
    <property type="entry name" value="BBE"/>
    <property type="match status" value="1"/>
</dbReference>
<dbReference type="InterPro" id="IPR006093">
    <property type="entry name" value="Oxy_OxRdtase_FAD_BS"/>
</dbReference>
<dbReference type="InterPro" id="IPR050416">
    <property type="entry name" value="FAD-linked_Oxidoreductase"/>
</dbReference>
<proteinExistence type="inferred from homology"/>
<dbReference type="InterPro" id="IPR012951">
    <property type="entry name" value="BBE"/>
</dbReference>
<evidence type="ECO:0000256" key="4">
    <source>
        <dbReference type="ARBA" id="ARBA00022827"/>
    </source>
</evidence>
<evidence type="ECO:0000313" key="7">
    <source>
        <dbReference type="EMBL" id="HIZ37386.1"/>
    </source>
</evidence>
<dbReference type="SUPFAM" id="SSF56176">
    <property type="entry name" value="FAD-binding/transporter-associated domain-like"/>
    <property type="match status" value="1"/>
</dbReference>
<comment type="similarity">
    <text evidence="2">Belongs to the oxygen-dependent FAD-linked oxidoreductase family.</text>
</comment>
<dbReference type="GO" id="GO:0016491">
    <property type="term" value="F:oxidoreductase activity"/>
    <property type="evidence" value="ECO:0007669"/>
    <property type="project" value="UniProtKB-KW"/>
</dbReference>
<evidence type="ECO:0000313" key="8">
    <source>
        <dbReference type="Proteomes" id="UP000824037"/>
    </source>
</evidence>
<dbReference type="InterPro" id="IPR006094">
    <property type="entry name" value="Oxid_FAD_bind_N"/>
</dbReference>
<dbReference type="InterPro" id="IPR036318">
    <property type="entry name" value="FAD-bd_PCMH-like_sf"/>
</dbReference>
<keyword evidence="4" id="KW-0274">FAD</keyword>
<dbReference type="Gene3D" id="3.40.462.20">
    <property type="match status" value="1"/>
</dbReference>
<evidence type="ECO:0000256" key="1">
    <source>
        <dbReference type="ARBA" id="ARBA00001974"/>
    </source>
</evidence>
<dbReference type="InterPro" id="IPR016166">
    <property type="entry name" value="FAD-bd_PCMH"/>
</dbReference>
<dbReference type="Pfam" id="PF01565">
    <property type="entry name" value="FAD_binding_4"/>
    <property type="match status" value="1"/>
</dbReference>
<accession>A0A9D2J5G5</accession>
<dbReference type="Proteomes" id="UP000824037">
    <property type="component" value="Unassembled WGS sequence"/>
</dbReference>
<feature type="domain" description="FAD-binding PCMH-type" evidence="6">
    <location>
        <begin position="43"/>
        <end position="211"/>
    </location>
</feature>
<sequence length="451" mass="46527">MAATGGDRISAAQAMLTTRVDPARVVTAGAELAAAAAVWSGAVQHQPALVVRCGSTGDVQHAVRTARECGLPLSVRARGHDWTGRAIRPGGLVLDLRDLHAVTVHDGVATVAGGASAEDVAVAADRYGLAVAAGTVGAVGMVGFTLAGGYGPLCGRLGLAADNLLAAQVVLADGQVVHAGPDGDSDLLWALRGGGGNFGVVTSMELALHPLPELLVGSFRFALEEAEQVLARHAELIRTAPEDLTVILAIVPGPEGEPVIAVSPTWCGPDPDGHAAMAEVAALGTPLGSKVAAMSPLARLRQLDGAFPDGEHYEIRTRSLATLTPASTATLLEAYSARRRTTSFLNLQHFHGMATRPGLGDTAFGRREGHLMVEMIERGGPLSSWPKETSAALAEHALPGGYPNFFGADDCEQADAAYGSNTGRLLEIKRRLDPDGVFQATPLPAADDLSS</sequence>
<name>A0A9D2J5G5_9MICO</name>
<evidence type="ECO:0000256" key="2">
    <source>
        <dbReference type="ARBA" id="ARBA00005466"/>
    </source>
</evidence>
<dbReference type="Gene3D" id="3.30.43.10">
    <property type="entry name" value="Uridine Diphospho-n-acetylenolpyruvylglucosamine Reductase, domain 2"/>
    <property type="match status" value="1"/>
</dbReference>
<evidence type="ECO:0000259" key="6">
    <source>
        <dbReference type="PROSITE" id="PS51387"/>
    </source>
</evidence>
<dbReference type="PANTHER" id="PTHR42973">
    <property type="entry name" value="BINDING OXIDOREDUCTASE, PUTATIVE (AFU_ORTHOLOGUE AFUA_1G17690)-RELATED"/>
    <property type="match status" value="1"/>
</dbReference>
<dbReference type="PROSITE" id="PS51387">
    <property type="entry name" value="FAD_PCMH"/>
    <property type="match status" value="1"/>
</dbReference>
<dbReference type="PROSITE" id="PS00862">
    <property type="entry name" value="OX2_COVAL_FAD"/>
    <property type="match status" value="1"/>
</dbReference>
<gene>
    <name evidence="7" type="ORF">H9815_16540</name>
</gene>
<dbReference type="PANTHER" id="PTHR42973:SF39">
    <property type="entry name" value="FAD-BINDING PCMH-TYPE DOMAIN-CONTAINING PROTEIN"/>
    <property type="match status" value="1"/>
</dbReference>
<dbReference type="AlphaFoldDB" id="A0A9D2J5G5"/>
<reference evidence="7" key="1">
    <citation type="journal article" date="2021" name="PeerJ">
        <title>Extensive microbial diversity within the chicken gut microbiome revealed by metagenomics and culture.</title>
        <authorList>
            <person name="Gilroy R."/>
            <person name="Ravi A."/>
            <person name="Getino M."/>
            <person name="Pursley I."/>
            <person name="Horton D.L."/>
            <person name="Alikhan N.F."/>
            <person name="Baker D."/>
            <person name="Gharbi K."/>
            <person name="Hall N."/>
            <person name="Watson M."/>
            <person name="Adriaenssens E.M."/>
            <person name="Foster-Nyarko E."/>
            <person name="Jarju S."/>
            <person name="Secka A."/>
            <person name="Antonio M."/>
            <person name="Oren A."/>
            <person name="Chaudhuri R.R."/>
            <person name="La Ragione R."/>
            <person name="Hildebrand F."/>
            <person name="Pallen M.J."/>
        </authorList>
    </citation>
    <scope>NUCLEOTIDE SEQUENCE</scope>
    <source>
        <strain evidence="7">ChiGjej4B4-7305</strain>
    </source>
</reference>
<dbReference type="GO" id="GO:0071949">
    <property type="term" value="F:FAD binding"/>
    <property type="evidence" value="ECO:0007669"/>
    <property type="project" value="InterPro"/>
</dbReference>
<evidence type="ECO:0000256" key="3">
    <source>
        <dbReference type="ARBA" id="ARBA00022630"/>
    </source>
</evidence>
<dbReference type="InterPro" id="IPR016169">
    <property type="entry name" value="FAD-bd_PCMH_sub2"/>
</dbReference>
<organism evidence="7 8">
    <name type="scientific">Candidatus Ruania gallistercoris</name>
    <dbReference type="NCBI Taxonomy" id="2838746"/>
    <lineage>
        <taxon>Bacteria</taxon>
        <taxon>Bacillati</taxon>
        <taxon>Actinomycetota</taxon>
        <taxon>Actinomycetes</taxon>
        <taxon>Micrococcales</taxon>
        <taxon>Ruaniaceae</taxon>
        <taxon>Ruania</taxon>
    </lineage>
</organism>
<protein>
    <submittedName>
        <fullName evidence="7">FAD-binding oxidoreductase</fullName>
    </submittedName>
</protein>
<dbReference type="Gene3D" id="3.30.465.10">
    <property type="match status" value="1"/>
</dbReference>
<dbReference type="InterPro" id="IPR016167">
    <property type="entry name" value="FAD-bd_PCMH_sub1"/>
</dbReference>
<comment type="cofactor">
    <cofactor evidence="1">
        <name>FAD</name>
        <dbReference type="ChEBI" id="CHEBI:57692"/>
    </cofactor>
</comment>
<reference evidence="7" key="2">
    <citation type="submission" date="2021-04" db="EMBL/GenBank/DDBJ databases">
        <authorList>
            <person name="Gilroy R."/>
        </authorList>
    </citation>
    <scope>NUCLEOTIDE SEQUENCE</scope>
    <source>
        <strain evidence="7">ChiGjej4B4-7305</strain>
    </source>
</reference>
<evidence type="ECO:0000256" key="5">
    <source>
        <dbReference type="ARBA" id="ARBA00023002"/>
    </source>
</evidence>
<keyword evidence="3" id="KW-0285">Flavoprotein</keyword>
<keyword evidence="5" id="KW-0560">Oxidoreductase</keyword>